<evidence type="ECO:0000256" key="1">
    <source>
        <dbReference type="ARBA" id="ARBA00004604"/>
    </source>
</evidence>
<dbReference type="AlphaFoldDB" id="G3BE28"/>
<dbReference type="EMBL" id="GL996528">
    <property type="protein sequence ID" value="EGV60442.1"/>
    <property type="molecule type" value="Genomic_DNA"/>
</dbReference>
<feature type="compositionally biased region" description="Basic residues" evidence="5">
    <location>
        <begin position="257"/>
        <end position="270"/>
    </location>
</feature>
<dbReference type="RefSeq" id="XP_006689656.1">
    <property type="nucleotide sequence ID" value="XM_006689593.1"/>
</dbReference>
<protein>
    <recommendedName>
        <fullName evidence="8">Ribosomal RNA-processing protein 17</fullName>
    </recommendedName>
</protein>
<feature type="region of interest" description="Disordered" evidence="5">
    <location>
        <begin position="96"/>
        <end position="144"/>
    </location>
</feature>
<dbReference type="GO" id="GO:0019843">
    <property type="term" value="F:rRNA binding"/>
    <property type="evidence" value="ECO:0007669"/>
    <property type="project" value="TreeGrafter"/>
</dbReference>
<keyword evidence="3" id="KW-0175">Coiled coil</keyword>
<accession>G3BE28</accession>
<keyword evidence="7" id="KW-1185">Reference proteome</keyword>
<evidence type="ECO:0008006" key="8">
    <source>
        <dbReference type="Google" id="ProtNLM"/>
    </source>
</evidence>
<evidence type="ECO:0000256" key="4">
    <source>
        <dbReference type="ARBA" id="ARBA00023242"/>
    </source>
</evidence>
<name>G3BE28_CANTC</name>
<dbReference type="PANTHER" id="PTHR14577">
    <property type="entry name" value="NUCLEOLAR PROTEIN 12"/>
    <property type="match status" value="1"/>
</dbReference>
<sequence>MSGRRSNREILTGGKKYIQKQGKKFGVDEVVFDKDSRQDYLTGFHKRKVQRQKKAQVYIKEQERLARIEERKRIRDERKQDLQEQLTKFNETVKEITHYMESGDEEEDDSWDGFKDDLSVNKDSENGPEDSGVDDKGIAKAKPVPRGILRHEEVYKIEDPTSFAETDAVIDEDTTVTVESMDNPMMASIQQISLEAKAKANFVDLSKADEILDQSIKRAQNYAVITGAAKPSHKDKVKRKKFRYLTKTERRDNNSKQKLKKLKSRKRALD</sequence>
<keyword evidence="4" id="KW-0539">Nucleus</keyword>
<reference evidence="6 7" key="1">
    <citation type="journal article" date="2011" name="Proc. Natl. Acad. Sci. U.S.A.">
        <title>Comparative genomics of xylose-fermenting fungi for enhanced biofuel production.</title>
        <authorList>
            <person name="Wohlbach D.J."/>
            <person name="Kuo A."/>
            <person name="Sato T.K."/>
            <person name="Potts K.M."/>
            <person name="Salamov A.A."/>
            <person name="LaButti K.M."/>
            <person name="Sun H."/>
            <person name="Clum A."/>
            <person name="Pangilinan J.L."/>
            <person name="Lindquist E.A."/>
            <person name="Lucas S."/>
            <person name="Lapidus A."/>
            <person name="Jin M."/>
            <person name="Gunawan C."/>
            <person name="Balan V."/>
            <person name="Dale B.E."/>
            <person name="Jeffries T.W."/>
            <person name="Zinkel R."/>
            <person name="Barry K.W."/>
            <person name="Grigoriev I.V."/>
            <person name="Gasch A.P."/>
        </authorList>
    </citation>
    <scope>NUCLEOTIDE SEQUENCE [LARGE SCALE GENOMIC DNA]</scope>
    <source>
        <strain evidence="7">ATCC 10573 / BCRC 21748 / CBS 615 / JCM 9827 / NBRC 10315 / NRRL Y-1498 / VKM Y-70</strain>
    </source>
</reference>
<dbReference type="STRING" id="590646.G3BE28"/>
<proteinExistence type="inferred from homology"/>
<organism evidence="7">
    <name type="scientific">Candida tenuis (strain ATCC 10573 / BCRC 21748 / CBS 615 / JCM 9827 / NBRC 10315 / NRRL Y-1498 / VKM Y-70)</name>
    <name type="common">Yeast</name>
    <name type="synonym">Yamadazyma tenuis</name>
    <dbReference type="NCBI Taxonomy" id="590646"/>
    <lineage>
        <taxon>Eukaryota</taxon>
        <taxon>Fungi</taxon>
        <taxon>Dikarya</taxon>
        <taxon>Ascomycota</taxon>
        <taxon>Saccharomycotina</taxon>
        <taxon>Pichiomycetes</taxon>
        <taxon>Debaryomycetaceae</taxon>
        <taxon>Yamadazyma</taxon>
    </lineage>
</organism>
<evidence type="ECO:0000313" key="7">
    <source>
        <dbReference type="Proteomes" id="UP000000707"/>
    </source>
</evidence>
<comment type="subcellular location">
    <subcellularLocation>
        <location evidence="1">Nucleus</location>
        <location evidence="1">Nucleolus</location>
    </subcellularLocation>
</comment>
<feature type="compositionally biased region" description="Basic residues" evidence="5">
    <location>
        <begin position="231"/>
        <end position="244"/>
    </location>
</feature>
<feature type="compositionally biased region" description="Basic and acidic residues" evidence="5">
    <location>
        <begin position="246"/>
        <end position="255"/>
    </location>
</feature>
<dbReference type="GeneID" id="18248332"/>
<dbReference type="GO" id="GO:0005730">
    <property type="term" value="C:nucleolus"/>
    <property type="evidence" value="ECO:0007669"/>
    <property type="project" value="UniProtKB-SubCell"/>
</dbReference>
<dbReference type="KEGG" id="cten:18248332"/>
<evidence type="ECO:0000256" key="5">
    <source>
        <dbReference type="SAM" id="MobiDB-lite"/>
    </source>
</evidence>
<dbReference type="eggNOG" id="KOG4709">
    <property type="taxonomic scope" value="Eukaryota"/>
</dbReference>
<feature type="compositionally biased region" description="Acidic residues" evidence="5">
    <location>
        <begin position="102"/>
        <end position="111"/>
    </location>
</feature>
<gene>
    <name evidence="6" type="ORF">CANTEDRAFT_116495</name>
</gene>
<dbReference type="InterPro" id="IPR019186">
    <property type="entry name" value="Nucleolar_protein_12"/>
</dbReference>
<dbReference type="OrthoDB" id="551633at2759"/>
<feature type="region of interest" description="Disordered" evidence="5">
    <location>
        <begin position="229"/>
        <end position="270"/>
    </location>
</feature>
<evidence type="ECO:0000256" key="3">
    <source>
        <dbReference type="ARBA" id="ARBA00023054"/>
    </source>
</evidence>
<dbReference type="Proteomes" id="UP000000707">
    <property type="component" value="Unassembled WGS sequence"/>
</dbReference>
<dbReference type="PANTHER" id="PTHR14577:SF0">
    <property type="entry name" value="NUCLEOLAR PROTEIN 12"/>
    <property type="match status" value="1"/>
</dbReference>
<dbReference type="HOGENOM" id="CLU_067149_0_0_1"/>
<feature type="compositionally biased region" description="Basic and acidic residues" evidence="5">
    <location>
        <begin position="112"/>
        <end position="125"/>
    </location>
</feature>
<evidence type="ECO:0000256" key="2">
    <source>
        <dbReference type="ARBA" id="ARBA00007175"/>
    </source>
</evidence>
<comment type="similarity">
    <text evidence="2">Belongs to the RRP17 family.</text>
</comment>
<dbReference type="Pfam" id="PF09805">
    <property type="entry name" value="Nop25"/>
    <property type="match status" value="1"/>
</dbReference>
<evidence type="ECO:0000313" key="6">
    <source>
        <dbReference type="EMBL" id="EGV60442.1"/>
    </source>
</evidence>